<evidence type="ECO:0000313" key="1">
    <source>
        <dbReference type="EMBL" id="ACE03187.1"/>
    </source>
</evidence>
<gene>
    <name evidence="1" type="ordered locus">Cphamn1_0214</name>
</gene>
<sequence length="284" mass="33054">MGEKMRLTESVRMVWRDAALFIAQAMREEVAETGSKRVEERADEVEAFAEGLIPPFDGKVIREGTGWTDERILSVLRDSGRVQTSLLQGLMARADSEKWDKWEKSESLEAEEQRRMSKGRIKPPDQQFIMYKATNLLRDLLDNEAAPKQYIIWRDTTEHLEELAEKLRTEGFIDDANIFTGQFQCAGIRAAKKLCQWLDDSALLVYLFDRLKQENLINKKNYRDKLLTNRFQDEKGKPVENIRQMRNSYRNNSKTLNGEPNIKNNGVPFDAEKIERIFEFILAK</sequence>
<dbReference type="KEGG" id="cpb:Cphamn1_0214"/>
<name>B3EKK9_CHLPB</name>
<dbReference type="HOGENOM" id="CLU_978959_0_0_10"/>
<dbReference type="OrthoDB" id="9928960at2"/>
<organism evidence="1">
    <name type="scientific">Chlorobium phaeobacteroides (strain BS1)</name>
    <dbReference type="NCBI Taxonomy" id="331678"/>
    <lineage>
        <taxon>Bacteria</taxon>
        <taxon>Pseudomonadati</taxon>
        <taxon>Chlorobiota</taxon>
        <taxon>Chlorobiia</taxon>
        <taxon>Chlorobiales</taxon>
        <taxon>Chlorobiaceae</taxon>
        <taxon>Chlorobium/Pelodictyon group</taxon>
        <taxon>Chlorobium</taxon>
    </lineage>
</organism>
<dbReference type="AlphaFoldDB" id="B3EKK9"/>
<protein>
    <submittedName>
        <fullName evidence="1">Uncharacterized protein</fullName>
    </submittedName>
</protein>
<accession>B3EKK9</accession>
<dbReference type="STRING" id="331678.Cphamn1_0214"/>
<dbReference type="EMBL" id="CP001101">
    <property type="protein sequence ID" value="ACE03187.1"/>
    <property type="molecule type" value="Genomic_DNA"/>
</dbReference>
<proteinExistence type="predicted"/>
<reference evidence="1" key="1">
    <citation type="submission" date="2008-06" db="EMBL/GenBank/DDBJ databases">
        <title>Complete sequence of Chlorobium phaeobacteroides BS1.</title>
        <authorList>
            <consortium name="US DOE Joint Genome Institute"/>
            <person name="Lucas S."/>
            <person name="Copeland A."/>
            <person name="Lapidus A."/>
            <person name="Glavina del Rio T."/>
            <person name="Dalin E."/>
            <person name="Tice H."/>
            <person name="Bruce D."/>
            <person name="Goodwin L."/>
            <person name="Pitluck S."/>
            <person name="Schmutz J."/>
            <person name="Larimer F."/>
            <person name="Land M."/>
            <person name="Hauser L."/>
            <person name="Kyrpides N."/>
            <person name="Ovchinnikova G."/>
            <person name="Li T."/>
            <person name="Liu Z."/>
            <person name="Zhao F."/>
            <person name="Overmann J."/>
            <person name="Bryant D.A."/>
            <person name="Richardson P."/>
        </authorList>
    </citation>
    <scope>NUCLEOTIDE SEQUENCE [LARGE SCALE GENOMIC DNA]</scope>
    <source>
        <strain evidence="1">BS1</strain>
    </source>
</reference>